<reference evidence="2 3" key="1">
    <citation type="submission" date="2019-04" db="EMBL/GenBank/DDBJ databases">
        <authorList>
            <person name="Li Y."/>
            <person name="Wang J."/>
        </authorList>
    </citation>
    <scope>NUCLEOTIDE SEQUENCE [LARGE SCALE GENOMIC DNA]</scope>
    <source>
        <strain evidence="2 3">DSM 14668</strain>
    </source>
</reference>
<proteinExistence type="predicted"/>
<organism evidence="2 3">
    <name type="scientific">Polyangium fumosum</name>
    <dbReference type="NCBI Taxonomy" id="889272"/>
    <lineage>
        <taxon>Bacteria</taxon>
        <taxon>Pseudomonadati</taxon>
        <taxon>Myxococcota</taxon>
        <taxon>Polyangia</taxon>
        <taxon>Polyangiales</taxon>
        <taxon>Polyangiaceae</taxon>
        <taxon>Polyangium</taxon>
    </lineage>
</organism>
<comment type="caution">
    <text evidence="2">The sequence shown here is derived from an EMBL/GenBank/DDBJ whole genome shotgun (WGS) entry which is preliminary data.</text>
</comment>
<feature type="region of interest" description="Disordered" evidence="1">
    <location>
        <begin position="176"/>
        <end position="213"/>
    </location>
</feature>
<protein>
    <submittedName>
        <fullName evidence="2">Uncharacterized protein</fullName>
    </submittedName>
</protein>
<accession>A0A4U1JFL8</accession>
<evidence type="ECO:0000313" key="3">
    <source>
        <dbReference type="Proteomes" id="UP000309215"/>
    </source>
</evidence>
<dbReference type="AlphaFoldDB" id="A0A4U1JFL8"/>
<keyword evidence="3" id="KW-1185">Reference proteome</keyword>
<dbReference type="EMBL" id="SSMQ01000008">
    <property type="protein sequence ID" value="TKD10034.1"/>
    <property type="molecule type" value="Genomic_DNA"/>
</dbReference>
<dbReference type="RefSeq" id="WP_136928834.1">
    <property type="nucleotide sequence ID" value="NZ_SSMQ01000008.1"/>
</dbReference>
<evidence type="ECO:0000256" key="1">
    <source>
        <dbReference type="SAM" id="MobiDB-lite"/>
    </source>
</evidence>
<sequence>MNHSAINQLLAALAENPVTEIYIGGTLEMGLGIPTAFAPPNPDWRQLALRRRCVFIEVGGISLFSVDVVVHPWEIDLSKVDRIEPRFDLEDDQFGFIGTLDMVLQVGEPPCHVDGLEFFTFSDDAGQLRLASIGLVCSTDYVFIQGWRINGLRVGCSVARDAWMAEAGERITSSIMRVQRAKPQLTPSPPSGAETEEGGFPQGSHLDVEKKSK</sequence>
<evidence type="ECO:0000313" key="2">
    <source>
        <dbReference type="EMBL" id="TKD10034.1"/>
    </source>
</evidence>
<dbReference type="Proteomes" id="UP000309215">
    <property type="component" value="Unassembled WGS sequence"/>
</dbReference>
<name>A0A4U1JFL8_9BACT</name>
<dbReference type="OrthoDB" id="3403782at2"/>
<gene>
    <name evidence="2" type="ORF">E8A74_10565</name>
</gene>